<feature type="signal peptide" evidence="1">
    <location>
        <begin position="1"/>
        <end position="31"/>
    </location>
</feature>
<evidence type="ECO:0000313" key="4">
    <source>
        <dbReference type="Proteomes" id="UP001161390"/>
    </source>
</evidence>
<dbReference type="InterPro" id="IPR032789">
    <property type="entry name" value="T2SS-T3SS_pil_N"/>
</dbReference>
<comment type="caution">
    <text evidence="3">The sequence shown here is derived from an EMBL/GenBank/DDBJ whole genome shotgun (WGS) entry which is preliminary data.</text>
</comment>
<evidence type="ECO:0000256" key="1">
    <source>
        <dbReference type="SAM" id="SignalP"/>
    </source>
</evidence>
<dbReference type="Proteomes" id="UP001161390">
    <property type="component" value="Unassembled WGS sequence"/>
</dbReference>
<feature type="domain" description="Pilus formation protein N-terminal" evidence="2">
    <location>
        <begin position="36"/>
        <end position="103"/>
    </location>
</feature>
<dbReference type="Pfam" id="PF13629">
    <property type="entry name" value="T2SS-T3SS_pil_N"/>
    <property type="match status" value="1"/>
</dbReference>
<reference evidence="3" key="2">
    <citation type="submission" date="2023-01" db="EMBL/GenBank/DDBJ databases">
        <title>Draft genome sequence of Algimonas porphyrae strain NBRC 108216.</title>
        <authorList>
            <person name="Sun Q."/>
            <person name="Mori K."/>
        </authorList>
    </citation>
    <scope>NUCLEOTIDE SEQUENCE</scope>
    <source>
        <strain evidence="3">NBRC 108216</strain>
    </source>
</reference>
<keyword evidence="1" id="KW-0732">Signal</keyword>
<organism evidence="3 4">
    <name type="scientific">Algimonas porphyrae</name>
    <dbReference type="NCBI Taxonomy" id="1128113"/>
    <lineage>
        <taxon>Bacteria</taxon>
        <taxon>Pseudomonadati</taxon>
        <taxon>Pseudomonadota</taxon>
        <taxon>Alphaproteobacteria</taxon>
        <taxon>Maricaulales</taxon>
        <taxon>Robiginitomaculaceae</taxon>
        <taxon>Algimonas</taxon>
    </lineage>
</organism>
<evidence type="ECO:0000259" key="2">
    <source>
        <dbReference type="Pfam" id="PF13629"/>
    </source>
</evidence>
<sequence length="180" mass="18438">MRLSMKTSLRATLASFAGLVATAALSLSASASDPIYRVDLNKTQILRLPAAAGSVIVGNPSIADVTIHSPNMIFVVGRGYGETNLVILDRNGGTMVDADIQVTAITPTNGIRLFNASSRRSYSCSPYCQPSPVLGDSADFVGANAGQTPESSGVGAIFDSPLAAGGSPFDAAQSELSGDQ</sequence>
<gene>
    <name evidence="3" type="ORF">GCM10007854_09020</name>
</gene>
<accession>A0ABQ5UYM2</accession>
<reference evidence="3" key="1">
    <citation type="journal article" date="2014" name="Int. J. Syst. Evol. Microbiol.">
        <title>Complete genome of a new Firmicutes species belonging to the dominant human colonic microbiota ('Ruminococcus bicirculans') reveals two chromosomes and a selective capacity to utilize plant glucans.</title>
        <authorList>
            <consortium name="NISC Comparative Sequencing Program"/>
            <person name="Wegmann U."/>
            <person name="Louis P."/>
            <person name="Goesmann A."/>
            <person name="Henrissat B."/>
            <person name="Duncan S.H."/>
            <person name="Flint H.J."/>
        </authorList>
    </citation>
    <scope>NUCLEOTIDE SEQUENCE</scope>
    <source>
        <strain evidence="3">NBRC 108216</strain>
    </source>
</reference>
<feature type="chain" id="PRO_5046691783" description="Pilus formation protein N-terminal domain-containing protein" evidence="1">
    <location>
        <begin position="32"/>
        <end position="180"/>
    </location>
</feature>
<evidence type="ECO:0000313" key="3">
    <source>
        <dbReference type="EMBL" id="GLQ19947.1"/>
    </source>
</evidence>
<proteinExistence type="predicted"/>
<name>A0ABQ5UYM2_9PROT</name>
<protein>
    <recommendedName>
        <fullName evidence="2">Pilus formation protein N-terminal domain-containing protein</fullName>
    </recommendedName>
</protein>
<keyword evidence="4" id="KW-1185">Reference proteome</keyword>
<dbReference type="EMBL" id="BSNJ01000002">
    <property type="protein sequence ID" value="GLQ19947.1"/>
    <property type="molecule type" value="Genomic_DNA"/>
</dbReference>